<evidence type="ECO:0000313" key="6">
    <source>
        <dbReference type="EMBL" id="MEE6309947.1"/>
    </source>
</evidence>
<keyword evidence="1" id="KW-0805">Transcription regulation</keyword>
<sequence>MDQAPPSGEQLLRMLTALASPHRLRIVAALVEGRSYVSQLARRLGMNRPLLYMHLQRLEAAGLVVGELETARDGSSVKYFEVVPFALALTPQVIAGAVPTLAAAEPGTGGTGGNGPAAGGSGEDTSR</sequence>
<dbReference type="PANTHER" id="PTHR33154">
    <property type="entry name" value="TRANSCRIPTIONAL REGULATOR, ARSR FAMILY"/>
    <property type="match status" value="1"/>
</dbReference>
<evidence type="ECO:0000313" key="7">
    <source>
        <dbReference type="Proteomes" id="UP001339911"/>
    </source>
</evidence>
<gene>
    <name evidence="6" type="ORF">V1634_24225</name>
</gene>
<dbReference type="InterPro" id="IPR051081">
    <property type="entry name" value="HTH_MetalResp_TranReg"/>
</dbReference>
<evidence type="ECO:0000256" key="1">
    <source>
        <dbReference type="ARBA" id="ARBA00023015"/>
    </source>
</evidence>
<keyword evidence="2" id="KW-0238">DNA-binding</keyword>
<proteinExistence type="predicted"/>
<dbReference type="InterPro" id="IPR036388">
    <property type="entry name" value="WH-like_DNA-bd_sf"/>
</dbReference>
<evidence type="ECO:0000256" key="4">
    <source>
        <dbReference type="SAM" id="MobiDB-lite"/>
    </source>
</evidence>
<reference evidence="6 7" key="1">
    <citation type="submission" date="2024-01" db="EMBL/GenBank/DDBJ databases">
        <title>Genome insights into Plantactinospora veratri sp. nov.</title>
        <authorList>
            <person name="Wang L."/>
        </authorList>
    </citation>
    <scope>NUCLEOTIDE SEQUENCE [LARGE SCALE GENOMIC DNA]</scope>
    <source>
        <strain evidence="6 7">NEAU-FHS4</strain>
    </source>
</reference>
<dbReference type="SUPFAM" id="SSF46785">
    <property type="entry name" value="Winged helix' DNA-binding domain"/>
    <property type="match status" value="1"/>
</dbReference>
<evidence type="ECO:0000259" key="5">
    <source>
        <dbReference type="SMART" id="SM00418"/>
    </source>
</evidence>
<dbReference type="CDD" id="cd00090">
    <property type="entry name" value="HTH_ARSR"/>
    <property type="match status" value="1"/>
</dbReference>
<keyword evidence="7" id="KW-1185">Reference proteome</keyword>
<dbReference type="Gene3D" id="1.10.10.10">
    <property type="entry name" value="Winged helix-like DNA-binding domain superfamily/Winged helix DNA-binding domain"/>
    <property type="match status" value="1"/>
</dbReference>
<comment type="caution">
    <text evidence="6">The sequence shown here is derived from an EMBL/GenBank/DDBJ whole genome shotgun (WGS) entry which is preliminary data.</text>
</comment>
<feature type="domain" description="HTH arsR-type" evidence="5">
    <location>
        <begin position="13"/>
        <end position="95"/>
    </location>
</feature>
<dbReference type="SMART" id="SM00418">
    <property type="entry name" value="HTH_ARSR"/>
    <property type="match status" value="1"/>
</dbReference>
<name>A0ABU7SK73_9ACTN</name>
<dbReference type="InterPro" id="IPR001845">
    <property type="entry name" value="HTH_ArsR_DNA-bd_dom"/>
</dbReference>
<dbReference type="PANTHER" id="PTHR33154:SF33">
    <property type="entry name" value="TRANSCRIPTIONAL REPRESSOR SDPR"/>
    <property type="match status" value="1"/>
</dbReference>
<evidence type="ECO:0000256" key="2">
    <source>
        <dbReference type="ARBA" id="ARBA00023125"/>
    </source>
</evidence>
<dbReference type="Proteomes" id="UP001339911">
    <property type="component" value="Unassembled WGS sequence"/>
</dbReference>
<protein>
    <submittedName>
        <fullName evidence="6">Winged helix-turn-helix domain-containing protein</fullName>
    </submittedName>
</protein>
<dbReference type="EMBL" id="JAZGQL010000020">
    <property type="protein sequence ID" value="MEE6309947.1"/>
    <property type="molecule type" value="Genomic_DNA"/>
</dbReference>
<organism evidence="6 7">
    <name type="scientific">Plantactinospora veratri</name>
    <dbReference type="NCBI Taxonomy" id="1436122"/>
    <lineage>
        <taxon>Bacteria</taxon>
        <taxon>Bacillati</taxon>
        <taxon>Actinomycetota</taxon>
        <taxon>Actinomycetes</taxon>
        <taxon>Micromonosporales</taxon>
        <taxon>Micromonosporaceae</taxon>
        <taxon>Plantactinospora</taxon>
    </lineage>
</organism>
<accession>A0ABU7SK73</accession>
<feature type="compositionally biased region" description="Gly residues" evidence="4">
    <location>
        <begin position="107"/>
        <end position="127"/>
    </location>
</feature>
<keyword evidence="3" id="KW-0804">Transcription</keyword>
<dbReference type="InterPro" id="IPR011991">
    <property type="entry name" value="ArsR-like_HTH"/>
</dbReference>
<dbReference type="Pfam" id="PF01022">
    <property type="entry name" value="HTH_5"/>
    <property type="match status" value="1"/>
</dbReference>
<dbReference type="RefSeq" id="WP_331210182.1">
    <property type="nucleotide sequence ID" value="NZ_JAZGQL010000020.1"/>
</dbReference>
<evidence type="ECO:0000256" key="3">
    <source>
        <dbReference type="ARBA" id="ARBA00023163"/>
    </source>
</evidence>
<dbReference type="InterPro" id="IPR036390">
    <property type="entry name" value="WH_DNA-bd_sf"/>
</dbReference>
<feature type="region of interest" description="Disordered" evidence="4">
    <location>
        <begin position="104"/>
        <end position="127"/>
    </location>
</feature>